<protein>
    <submittedName>
        <fullName evidence="1">Uncharacterized protein</fullName>
    </submittedName>
</protein>
<evidence type="ECO:0000313" key="2">
    <source>
        <dbReference type="Proteomes" id="UP001530315"/>
    </source>
</evidence>
<gene>
    <name evidence="1" type="ORF">ACHAW5_011264</name>
</gene>
<proteinExistence type="predicted"/>
<keyword evidence="2" id="KW-1185">Reference proteome</keyword>
<reference evidence="1 2" key="1">
    <citation type="submission" date="2024-10" db="EMBL/GenBank/DDBJ databases">
        <title>Updated reference genomes for cyclostephanoid diatoms.</title>
        <authorList>
            <person name="Roberts W.R."/>
            <person name="Alverson A.J."/>
        </authorList>
    </citation>
    <scope>NUCLEOTIDE SEQUENCE [LARGE SCALE GENOMIC DNA]</scope>
    <source>
        <strain evidence="1 2">AJA276-08</strain>
    </source>
</reference>
<dbReference type="Proteomes" id="UP001530315">
    <property type="component" value="Unassembled WGS sequence"/>
</dbReference>
<organism evidence="1 2">
    <name type="scientific">Stephanodiscus triporus</name>
    <dbReference type="NCBI Taxonomy" id="2934178"/>
    <lineage>
        <taxon>Eukaryota</taxon>
        <taxon>Sar</taxon>
        <taxon>Stramenopiles</taxon>
        <taxon>Ochrophyta</taxon>
        <taxon>Bacillariophyta</taxon>
        <taxon>Coscinodiscophyceae</taxon>
        <taxon>Thalassiosirophycidae</taxon>
        <taxon>Stephanodiscales</taxon>
        <taxon>Stephanodiscaceae</taxon>
        <taxon>Stephanodiscus</taxon>
    </lineage>
</organism>
<accession>A0ABD3PR88</accession>
<dbReference type="EMBL" id="JALLAZ020000668">
    <property type="protein sequence ID" value="KAL3789841.1"/>
    <property type="molecule type" value="Genomic_DNA"/>
</dbReference>
<sequence length="122" mass="13491">MSIGARVDQRQHWRDRTRGNRLGTTCGVAGQVQPGAAGQGVIIKVLQPKVIAKYYKGTGTIDRHTTIQAGHQTLGQEVHPWCPRLCLCQCLPFFQQIVGASNRTTSCLEFFGRLADKIIDNQ</sequence>
<name>A0ABD3PR88_9STRA</name>
<dbReference type="AlphaFoldDB" id="A0ABD3PR88"/>
<evidence type="ECO:0000313" key="1">
    <source>
        <dbReference type="EMBL" id="KAL3789841.1"/>
    </source>
</evidence>
<comment type="caution">
    <text evidence="1">The sequence shown here is derived from an EMBL/GenBank/DDBJ whole genome shotgun (WGS) entry which is preliminary data.</text>
</comment>